<evidence type="ECO:0000259" key="6">
    <source>
        <dbReference type="PROSITE" id="PS52035"/>
    </source>
</evidence>
<evidence type="ECO:0000256" key="2">
    <source>
        <dbReference type="ARBA" id="ARBA00022723"/>
    </source>
</evidence>
<proteinExistence type="inferred from homology"/>
<name>A0ABV9JJ52_9GAMM</name>
<comment type="caution">
    <text evidence="5">Lacks conserved residue(s) required for the propagation of feature annotation.</text>
</comment>
<feature type="domain" description="Peptidase M14" evidence="6">
    <location>
        <begin position="33"/>
        <end position="311"/>
    </location>
</feature>
<keyword evidence="8" id="KW-1185">Reference proteome</keyword>
<evidence type="ECO:0000256" key="3">
    <source>
        <dbReference type="ARBA" id="ARBA00022801"/>
    </source>
</evidence>
<evidence type="ECO:0000256" key="4">
    <source>
        <dbReference type="ARBA" id="ARBA00022833"/>
    </source>
</evidence>
<organism evidence="7 8">
    <name type="scientific">Rheinheimera marina</name>
    <dbReference type="NCBI Taxonomy" id="1774958"/>
    <lineage>
        <taxon>Bacteria</taxon>
        <taxon>Pseudomonadati</taxon>
        <taxon>Pseudomonadota</taxon>
        <taxon>Gammaproteobacteria</taxon>
        <taxon>Chromatiales</taxon>
        <taxon>Chromatiaceae</taxon>
        <taxon>Rheinheimera</taxon>
    </lineage>
</organism>
<comment type="caution">
    <text evidence="7">The sequence shown here is derived from an EMBL/GenBank/DDBJ whole genome shotgun (WGS) entry which is preliminary data.</text>
</comment>
<reference evidence="8" key="1">
    <citation type="journal article" date="2019" name="Int. J. Syst. Evol. Microbiol.">
        <title>The Global Catalogue of Microorganisms (GCM) 10K type strain sequencing project: providing services to taxonomists for standard genome sequencing and annotation.</title>
        <authorList>
            <consortium name="The Broad Institute Genomics Platform"/>
            <consortium name="The Broad Institute Genome Sequencing Center for Infectious Disease"/>
            <person name="Wu L."/>
            <person name="Ma J."/>
        </authorList>
    </citation>
    <scope>NUCLEOTIDE SEQUENCE [LARGE SCALE GENOMIC DNA]</scope>
    <source>
        <strain evidence="8">DT28</strain>
    </source>
</reference>
<keyword evidence="3" id="KW-0378">Hydrolase</keyword>
<comment type="similarity">
    <text evidence="5">Belongs to the peptidase M14 family.</text>
</comment>
<evidence type="ECO:0000313" key="7">
    <source>
        <dbReference type="EMBL" id="MFC4653515.1"/>
    </source>
</evidence>
<dbReference type="SUPFAM" id="SSF53187">
    <property type="entry name" value="Zn-dependent exopeptidases"/>
    <property type="match status" value="1"/>
</dbReference>
<dbReference type="CDD" id="cd06231">
    <property type="entry name" value="M14_REP34-like"/>
    <property type="match status" value="1"/>
</dbReference>
<dbReference type="Proteomes" id="UP001595962">
    <property type="component" value="Unassembled WGS sequence"/>
</dbReference>
<accession>A0ABV9JJ52</accession>
<dbReference type="PROSITE" id="PS52035">
    <property type="entry name" value="PEPTIDASE_M14"/>
    <property type="match status" value="1"/>
</dbReference>
<evidence type="ECO:0000313" key="8">
    <source>
        <dbReference type="Proteomes" id="UP001595962"/>
    </source>
</evidence>
<protein>
    <submittedName>
        <fullName evidence="7">M14 family metallocarboxypeptidase</fullName>
    </submittedName>
</protein>
<keyword evidence="2" id="KW-0479">Metal-binding</keyword>
<sequence length="311" mass="34073">MKPATPFIYPIGTQGQCWGDTEKALWLSQQKQTKRSYQQDVVSALQSLPADAELVQYGHIDYSRHQLPDYALYAVRSKNWQADLPVLLVTGGVHGYETSGVHGALAFIQQHFAEFSRQANLLVLPCISPWGYETINRWNPDAVDPNRSFSPTGEAAEAQLAMACIQSHSGSVLMHIDLHETTDSDNSEFRPAKAARDGTVNTNWNIPDGFYLVGDTERPEAGFQKAVIDAVAKVTHIAPADENGCLIGEKLQQFGVVNYPKRSLGLCGGVTNARFVNTTEVYPDSPNTNPQQCIQAQVAAVVAAMQFALTH</sequence>
<dbReference type="Gene3D" id="3.40.630.10">
    <property type="entry name" value="Zn peptidases"/>
    <property type="match status" value="1"/>
</dbReference>
<dbReference type="RefSeq" id="WP_377330875.1">
    <property type="nucleotide sequence ID" value="NZ_JBHSGB010000001.1"/>
</dbReference>
<dbReference type="InterPro" id="IPR000834">
    <property type="entry name" value="Peptidase_M14"/>
</dbReference>
<dbReference type="Pfam" id="PF24827">
    <property type="entry name" value="AstE_AspA_cat"/>
    <property type="match status" value="1"/>
</dbReference>
<comment type="cofactor">
    <cofactor evidence="1">
        <name>Zn(2+)</name>
        <dbReference type="ChEBI" id="CHEBI:29105"/>
    </cofactor>
</comment>
<dbReference type="EMBL" id="JBHSGB010000001">
    <property type="protein sequence ID" value="MFC4653515.1"/>
    <property type="molecule type" value="Genomic_DNA"/>
</dbReference>
<dbReference type="InterPro" id="IPR055438">
    <property type="entry name" value="AstE_AspA_cat"/>
</dbReference>
<evidence type="ECO:0000256" key="5">
    <source>
        <dbReference type="PROSITE-ProRule" id="PRU01379"/>
    </source>
</evidence>
<keyword evidence="4" id="KW-0862">Zinc</keyword>
<evidence type="ECO:0000256" key="1">
    <source>
        <dbReference type="ARBA" id="ARBA00001947"/>
    </source>
</evidence>
<gene>
    <name evidence="7" type="ORF">ACFO3I_00620</name>
</gene>